<proteinExistence type="predicted"/>
<dbReference type="EMBL" id="JABFAC010000013">
    <property type="protein sequence ID" value="MBA0631532.1"/>
    <property type="molecule type" value="Genomic_DNA"/>
</dbReference>
<accession>A0A7J8T158</accession>
<evidence type="ECO:0000256" key="1">
    <source>
        <dbReference type="SAM" id="MobiDB-lite"/>
    </source>
</evidence>
<keyword evidence="3" id="KW-1185">Reference proteome</keyword>
<protein>
    <submittedName>
        <fullName evidence="2">Uncharacterized protein</fullName>
    </submittedName>
</protein>
<reference evidence="2 3" key="1">
    <citation type="journal article" date="2019" name="Genome Biol. Evol.">
        <title>Insights into the evolution of the New World diploid cottons (Gossypium, subgenus Houzingenia) based on genome sequencing.</title>
        <authorList>
            <person name="Grover C.E."/>
            <person name="Arick M.A. 2nd"/>
            <person name="Thrash A."/>
            <person name="Conover J.L."/>
            <person name="Sanders W.S."/>
            <person name="Peterson D.G."/>
            <person name="Frelichowski J.E."/>
            <person name="Scheffler J.A."/>
            <person name="Scheffler B.E."/>
            <person name="Wendel J.F."/>
        </authorList>
    </citation>
    <scope>NUCLEOTIDE SEQUENCE [LARGE SCALE GENOMIC DNA]</scope>
    <source>
        <strain evidence="2">27</strain>
        <tissue evidence="2">Leaf</tissue>
    </source>
</reference>
<dbReference type="Proteomes" id="UP000593561">
    <property type="component" value="Unassembled WGS sequence"/>
</dbReference>
<gene>
    <name evidence="2" type="ORF">Godav_000397</name>
</gene>
<name>A0A7J8T158_GOSDV</name>
<comment type="caution">
    <text evidence="2">The sequence shown here is derived from an EMBL/GenBank/DDBJ whole genome shotgun (WGS) entry which is preliminary data.</text>
</comment>
<evidence type="ECO:0000313" key="2">
    <source>
        <dbReference type="EMBL" id="MBA0631532.1"/>
    </source>
</evidence>
<sequence>MSTDSKEYDSVSAAGNPLDGTECGYDEQDTCFATLSFECVSRCDKKQPEERDFKRAE</sequence>
<evidence type="ECO:0000313" key="3">
    <source>
        <dbReference type="Proteomes" id="UP000593561"/>
    </source>
</evidence>
<dbReference type="AlphaFoldDB" id="A0A7J8T158"/>
<feature type="region of interest" description="Disordered" evidence="1">
    <location>
        <begin position="1"/>
        <end position="22"/>
    </location>
</feature>
<organism evidence="2 3">
    <name type="scientific">Gossypium davidsonii</name>
    <name type="common">Davidson's cotton</name>
    <name type="synonym">Gossypium klotzschianum subsp. davidsonii</name>
    <dbReference type="NCBI Taxonomy" id="34287"/>
    <lineage>
        <taxon>Eukaryota</taxon>
        <taxon>Viridiplantae</taxon>
        <taxon>Streptophyta</taxon>
        <taxon>Embryophyta</taxon>
        <taxon>Tracheophyta</taxon>
        <taxon>Spermatophyta</taxon>
        <taxon>Magnoliopsida</taxon>
        <taxon>eudicotyledons</taxon>
        <taxon>Gunneridae</taxon>
        <taxon>Pentapetalae</taxon>
        <taxon>rosids</taxon>
        <taxon>malvids</taxon>
        <taxon>Malvales</taxon>
        <taxon>Malvaceae</taxon>
        <taxon>Malvoideae</taxon>
        <taxon>Gossypium</taxon>
    </lineage>
</organism>